<accession>A0A919KRD1</accession>
<evidence type="ECO:0000259" key="3">
    <source>
        <dbReference type="Pfam" id="PF13399"/>
    </source>
</evidence>
<keyword evidence="5" id="KW-1185">Reference proteome</keyword>
<keyword evidence="2" id="KW-1133">Transmembrane helix</keyword>
<feature type="domain" description="LytR/CpsA/Psr regulator C-terminal" evidence="3">
    <location>
        <begin position="115"/>
        <end position="205"/>
    </location>
</feature>
<feature type="region of interest" description="Disordered" evidence="1">
    <location>
        <begin position="87"/>
        <end position="111"/>
    </location>
</feature>
<evidence type="ECO:0000313" key="5">
    <source>
        <dbReference type="Proteomes" id="UP000603708"/>
    </source>
</evidence>
<dbReference type="Proteomes" id="UP000603708">
    <property type="component" value="Unassembled WGS sequence"/>
</dbReference>
<evidence type="ECO:0000256" key="1">
    <source>
        <dbReference type="SAM" id="MobiDB-lite"/>
    </source>
</evidence>
<reference evidence="4" key="2">
    <citation type="submission" date="2020-09" db="EMBL/GenBank/DDBJ databases">
        <authorList>
            <person name="Sun Q."/>
            <person name="Ohkuma M."/>
        </authorList>
    </citation>
    <scope>NUCLEOTIDE SEQUENCE</scope>
    <source>
        <strain evidence="4">JCM 5069</strain>
    </source>
</reference>
<dbReference type="EMBL" id="BNCD01000001">
    <property type="protein sequence ID" value="GHH69744.1"/>
    <property type="molecule type" value="Genomic_DNA"/>
</dbReference>
<dbReference type="Gene3D" id="3.30.70.2390">
    <property type="match status" value="1"/>
</dbReference>
<dbReference type="InterPro" id="IPR027381">
    <property type="entry name" value="LytR/CpsA/Psr_C"/>
</dbReference>
<protein>
    <submittedName>
        <fullName evidence="4">Membrane protein</fullName>
    </submittedName>
</protein>
<feature type="transmembrane region" description="Helical" evidence="2">
    <location>
        <begin position="42"/>
        <end position="61"/>
    </location>
</feature>
<keyword evidence="2" id="KW-0812">Transmembrane</keyword>
<proteinExistence type="predicted"/>
<reference evidence="4" key="1">
    <citation type="journal article" date="2014" name="Int. J. Syst. Evol. Microbiol.">
        <title>Complete genome sequence of Corynebacterium casei LMG S-19264T (=DSM 44701T), isolated from a smear-ripened cheese.</title>
        <authorList>
            <consortium name="US DOE Joint Genome Institute (JGI-PGF)"/>
            <person name="Walter F."/>
            <person name="Albersmeier A."/>
            <person name="Kalinowski J."/>
            <person name="Ruckert C."/>
        </authorList>
    </citation>
    <scope>NUCLEOTIDE SEQUENCE</scope>
    <source>
        <strain evidence="4">JCM 5069</strain>
    </source>
</reference>
<organism evidence="4 5">
    <name type="scientific">Streptomyces sulfonofaciens</name>
    <dbReference type="NCBI Taxonomy" id="68272"/>
    <lineage>
        <taxon>Bacteria</taxon>
        <taxon>Bacillati</taxon>
        <taxon>Actinomycetota</taxon>
        <taxon>Actinomycetes</taxon>
        <taxon>Kitasatosporales</taxon>
        <taxon>Streptomycetaceae</taxon>
        <taxon>Streptomyces</taxon>
    </lineage>
</organism>
<name>A0A919KRD1_9ACTN</name>
<comment type="caution">
    <text evidence="4">The sequence shown here is derived from an EMBL/GenBank/DDBJ whole genome shotgun (WGS) entry which is preliminary data.</text>
</comment>
<gene>
    <name evidence="4" type="ORF">GCM10018793_02690</name>
</gene>
<dbReference type="AlphaFoldDB" id="A0A919KRD1"/>
<feature type="compositionally biased region" description="Gly residues" evidence="1">
    <location>
        <begin position="88"/>
        <end position="99"/>
    </location>
</feature>
<keyword evidence="2" id="KW-0472">Membrane</keyword>
<dbReference type="Pfam" id="PF13399">
    <property type="entry name" value="LytR_C"/>
    <property type="match status" value="1"/>
</dbReference>
<evidence type="ECO:0000256" key="2">
    <source>
        <dbReference type="SAM" id="Phobius"/>
    </source>
</evidence>
<evidence type="ECO:0000313" key="4">
    <source>
        <dbReference type="EMBL" id="GHH69744.1"/>
    </source>
</evidence>
<sequence length="234" mass="23612">MAVPSHYAAAMSMLTPPGLGGKYRITGNKYPRMRRGRRRGRIVLAVVASAAVVGLLGWGSLQLVNVFTGGEASAAGAGRDCAVTPGTGKAGPGSAGAAGAGASPSPAMTLPKPKQVTVNVLNATTRSGLAKKTADELKKRGFTIGDVGNATPEYDKKVKGTGLLLGPPSTMDTAIPLLGTQLVGAEKKADDRKGKSVDLIIGDGFKGLASEAAAAQALRTLTHPTPAPSPSRSC</sequence>